<feature type="domain" description="YdhG-like" evidence="1">
    <location>
        <begin position="21"/>
        <end position="110"/>
    </location>
</feature>
<dbReference type="InterPro" id="IPR014922">
    <property type="entry name" value="YdhG-like"/>
</dbReference>
<dbReference type="Gene3D" id="3.90.1150.200">
    <property type="match status" value="1"/>
</dbReference>
<keyword evidence="3" id="KW-1185">Reference proteome</keyword>
<dbReference type="Pfam" id="PF08818">
    <property type="entry name" value="DUF1801"/>
    <property type="match status" value="1"/>
</dbReference>
<dbReference type="Proteomes" id="UP001197770">
    <property type="component" value="Unassembled WGS sequence"/>
</dbReference>
<gene>
    <name evidence="2" type="ORF">LLW17_15035</name>
</gene>
<evidence type="ECO:0000313" key="3">
    <source>
        <dbReference type="Proteomes" id="UP001197770"/>
    </source>
</evidence>
<proteinExistence type="predicted"/>
<name>A0ABS8GVN1_9FLAO</name>
<sequence>MNTTEATNVDDYITEFPQEVQERMRVLRRLILDCAPEAVESISYHMPAYKLNKKPFVYFGGFANHIGFYAQPFTHEKFKDELAAYKQGKGSVQFPHHKPFPERLIWDMLQFKKEQLNKL</sequence>
<dbReference type="EMBL" id="JAJGMW010000023">
    <property type="protein sequence ID" value="MCC4214039.1"/>
    <property type="molecule type" value="Genomic_DNA"/>
</dbReference>
<evidence type="ECO:0000259" key="1">
    <source>
        <dbReference type="Pfam" id="PF08818"/>
    </source>
</evidence>
<dbReference type="RefSeq" id="WP_228231110.1">
    <property type="nucleotide sequence ID" value="NZ_JAJGMW010000023.1"/>
</dbReference>
<dbReference type="SUPFAM" id="SSF159888">
    <property type="entry name" value="YdhG-like"/>
    <property type="match status" value="1"/>
</dbReference>
<reference evidence="2 3" key="1">
    <citation type="submission" date="2021-11" db="EMBL/GenBank/DDBJ databases">
        <title>Seasonal and diel survey of microbial diversity of the Tyrrhenian coast.</title>
        <authorList>
            <person name="Gattoni G."/>
            <person name="Corral P."/>
        </authorList>
    </citation>
    <scope>NUCLEOTIDE SEQUENCE [LARGE SCALE GENOMIC DNA]</scope>
    <source>
        <strain evidence="2 3">Mr9</strain>
    </source>
</reference>
<accession>A0ABS8GVN1</accession>
<protein>
    <submittedName>
        <fullName evidence="2">DUF1801 domain-containing protein</fullName>
    </submittedName>
</protein>
<organism evidence="2 3">
    <name type="scientific">Leeuwenhoekiella parthenopeia</name>
    <dbReference type="NCBI Taxonomy" id="2890320"/>
    <lineage>
        <taxon>Bacteria</taxon>
        <taxon>Pseudomonadati</taxon>
        <taxon>Bacteroidota</taxon>
        <taxon>Flavobacteriia</taxon>
        <taxon>Flavobacteriales</taxon>
        <taxon>Flavobacteriaceae</taxon>
        <taxon>Leeuwenhoekiella</taxon>
    </lineage>
</organism>
<comment type="caution">
    <text evidence="2">The sequence shown here is derived from an EMBL/GenBank/DDBJ whole genome shotgun (WGS) entry which is preliminary data.</text>
</comment>
<evidence type="ECO:0000313" key="2">
    <source>
        <dbReference type="EMBL" id="MCC4214039.1"/>
    </source>
</evidence>